<sequence>MFLNLYCTVLYFENGTSSTKLEQEKIERQMEYIINSVNVL</sequence>
<organism evidence="1">
    <name type="scientific">Timema poppense</name>
    <name type="common">Walking stick</name>
    <dbReference type="NCBI Taxonomy" id="170557"/>
    <lineage>
        <taxon>Eukaryota</taxon>
        <taxon>Metazoa</taxon>
        <taxon>Ecdysozoa</taxon>
        <taxon>Arthropoda</taxon>
        <taxon>Hexapoda</taxon>
        <taxon>Insecta</taxon>
        <taxon>Pterygota</taxon>
        <taxon>Neoptera</taxon>
        <taxon>Polyneoptera</taxon>
        <taxon>Phasmatodea</taxon>
        <taxon>Timematodea</taxon>
        <taxon>Timematoidea</taxon>
        <taxon>Timematidae</taxon>
        <taxon>Timema</taxon>
    </lineage>
</organism>
<protein>
    <submittedName>
        <fullName evidence="1">Uncharacterized protein</fullName>
    </submittedName>
</protein>
<dbReference type="EMBL" id="OD019371">
    <property type="protein sequence ID" value="CAD7419006.1"/>
    <property type="molecule type" value="Genomic_DNA"/>
</dbReference>
<accession>A0A7R9HEE7</accession>
<proteinExistence type="predicted"/>
<name>A0A7R9HEE7_TIMPO</name>
<reference evidence="1" key="1">
    <citation type="submission" date="2020-11" db="EMBL/GenBank/DDBJ databases">
        <authorList>
            <person name="Tran Van P."/>
        </authorList>
    </citation>
    <scope>NUCLEOTIDE SEQUENCE</scope>
</reference>
<evidence type="ECO:0000313" key="1">
    <source>
        <dbReference type="EMBL" id="CAD7419006.1"/>
    </source>
</evidence>
<gene>
    <name evidence="1" type="ORF">TPSB3V08_LOCUS12739</name>
</gene>
<dbReference type="AlphaFoldDB" id="A0A7R9HEE7"/>